<evidence type="ECO:0000313" key="3">
    <source>
        <dbReference type="Proteomes" id="UP001519363"/>
    </source>
</evidence>
<evidence type="ECO:0008006" key="4">
    <source>
        <dbReference type="Google" id="ProtNLM"/>
    </source>
</evidence>
<proteinExistence type="predicted"/>
<keyword evidence="1" id="KW-0732">Signal</keyword>
<gene>
    <name evidence="2" type="ORF">JOF53_001811</name>
</gene>
<keyword evidence="3" id="KW-1185">Reference proteome</keyword>
<dbReference type="EMBL" id="JAGIOO010000001">
    <property type="protein sequence ID" value="MBP2472939.1"/>
    <property type="molecule type" value="Genomic_DNA"/>
</dbReference>
<protein>
    <recommendedName>
        <fullName evidence="4">Spherulation-specific family 4</fullName>
    </recommendedName>
</protein>
<feature type="signal peptide" evidence="1">
    <location>
        <begin position="1"/>
        <end position="27"/>
    </location>
</feature>
<reference evidence="2 3" key="1">
    <citation type="submission" date="2021-03" db="EMBL/GenBank/DDBJ databases">
        <title>Sequencing the genomes of 1000 actinobacteria strains.</title>
        <authorList>
            <person name="Klenk H.-P."/>
        </authorList>
    </citation>
    <scope>NUCLEOTIDE SEQUENCE [LARGE SCALE GENOMIC DNA]</scope>
    <source>
        <strain evidence="2 3">DSM 44580</strain>
    </source>
</reference>
<organism evidence="2 3">
    <name type="scientific">Crossiella equi</name>
    <dbReference type="NCBI Taxonomy" id="130796"/>
    <lineage>
        <taxon>Bacteria</taxon>
        <taxon>Bacillati</taxon>
        <taxon>Actinomycetota</taxon>
        <taxon>Actinomycetes</taxon>
        <taxon>Pseudonocardiales</taxon>
        <taxon>Pseudonocardiaceae</taxon>
        <taxon>Crossiella</taxon>
    </lineage>
</organism>
<name>A0ABS5A8N6_9PSEU</name>
<accession>A0ABS5A8N6</accession>
<dbReference type="PANTHER" id="PTHR35040:SF9">
    <property type="entry name" value="4-LIKE CELL SURFACE PROTEIN, PUTATIVE (AFU_ORTHOLOGUE AFUA_4G14080)-RELATED"/>
    <property type="match status" value="1"/>
</dbReference>
<comment type="caution">
    <text evidence="2">The sequence shown here is derived from an EMBL/GenBank/DDBJ whole genome shotgun (WGS) entry which is preliminary data.</text>
</comment>
<evidence type="ECO:0000313" key="2">
    <source>
        <dbReference type="EMBL" id="MBP2472939.1"/>
    </source>
</evidence>
<evidence type="ECO:0000256" key="1">
    <source>
        <dbReference type="SAM" id="SignalP"/>
    </source>
</evidence>
<dbReference type="InterPro" id="IPR021986">
    <property type="entry name" value="Spherulin4"/>
</dbReference>
<dbReference type="Proteomes" id="UP001519363">
    <property type="component" value="Unassembled WGS sequence"/>
</dbReference>
<feature type="chain" id="PRO_5045128203" description="Spherulation-specific family 4" evidence="1">
    <location>
        <begin position="28"/>
        <end position="253"/>
    </location>
</feature>
<sequence>MRHALRTVLPLLTIVLTTALTPLPAPAAEAQRVAVPSYFRPGPDWQRLEAAAPTTGLAVVNPHNGPGASPDPAYAAQVASAHAKGLIVLGYVSTRWGARPEAEIRADVDRHMAWYGVGGIFLDETTTDCAHQPFYERLYRYIRGKATVTVVLNPGASVEECYLSAGDVLVTFEADYRAYTGYQAAAWTSRYPAHRFWHLVHGTPREALADAVARAKGHRAGWFYATPDPLDPNPWARLPEAGYWAAELALVRG</sequence>
<dbReference type="Pfam" id="PF12138">
    <property type="entry name" value="Spherulin4"/>
    <property type="match status" value="1"/>
</dbReference>
<dbReference type="RefSeq" id="WP_086787910.1">
    <property type="nucleotide sequence ID" value="NZ_JAGIOO010000001.1"/>
</dbReference>
<dbReference type="PANTHER" id="PTHR35040">
    <property type="match status" value="1"/>
</dbReference>